<gene>
    <name evidence="1" type="ORF">OA238_c31680</name>
</gene>
<dbReference type="STRING" id="391616.OA238_c31680"/>
<dbReference type="Proteomes" id="UP000004688">
    <property type="component" value="Chromosome"/>
</dbReference>
<evidence type="ECO:0000313" key="1">
    <source>
        <dbReference type="EMBL" id="AGI73165.1"/>
    </source>
</evidence>
<dbReference type="OrthoDB" id="9807246at2"/>
<protein>
    <recommendedName>
        <fullName evidence="3">CENP-V/GFA domain-containing protein</fullName>
    </recommendedName>
</protein>
<dbReference type="HOGENOM" id="CLU_055491_7_1_5"/>
<name>M9RTJ3_9RHOB</name>
<dbReference type="EMBL" id="CP003742">
    <property type="protein sequence ID" value="AGI73165.1"/>
    <property type="molecule type" value="Genomic_DNA"/>
</dbReference>
<proteinExistence type="predicted"/>
<keyword evidence="2" id="KW-1185">Reference proteome</keyword>
<reference evidence="1 2" key="1">
    <citation type="journal article" date="2013" name="PLoS ONE">
        <title>Poles Apart: Arctic and Antarctic Octadecabacter strains Share High Genome Plasticity and a New Type of Xanthorhodopsin.</title>
        <authorList>
            <person name="Vollmers J."/>
            <person name="Voget S."/>
            <person name="Dietrich S."/>
            <person name="Gollnow K."/>
            <person name="Smits M."/>
            <person name="Meyer K."/>
            <person name="Brinkhoff T."/>
            <person name="Simon M."/>
            <person name="Daniel R."/>
        </authorList>
    </citation>
    <scope>NUCLEOTIDE SEQUENCE [LARGE SCALE GENOMIC DNA]</scope>
    <source>
        <strain evidence="1 2">238</strain>
    </source>
</reference>
<dbReference type="eggNOG" id="COG3791">
    <property type="taxonomic scope" value="Bacteria"/>
</dbReference>
<sequence length="99" mass="10713">MRCNCAACRRYGTLWAHGPLDTIAITANGPTTRYVRPDSDGDLAFVSCATWGVTTNWEPTTPQNGPAYMAVNAALCDPATTTDLRIRHFDGADAFAFLD</sequence>
<dbReference type="RefSeq" id="WP_015496186.1">
    <property type="nucleotide sequence ID" value="NC_020908.1"/>
</dbReference>
<dbReference type="InterPro" id="IPR011057">
    <property type="entry name" value="Mss4-like_sf"/>
</dbReference>
<evidence type="ECO:0000313" key="2">
    <source>
        <dbReference type="Proteomes" id="UP000004688"/>
    </source>
</evidence>
<organism evidence="1 2">
    <name type="scientific">Octadecabacter arcticus 238</name>
    <dbReference type="NCBI Taxonomy" id="391616"/>
    <lineage>
        <taxon>Bacteria</taxon>
        <taxon>Pseudomonadati</taxon>
        <taxon>Pseudomonadota</taxon>
        <taxon>Alphaproteobacteria</taxon>
        <taxon>Rhodobacterales</taxon>
        <taxon>Roseobacteraceae</taxon>
        <taxon>Octadecabacter</taxon>
    </lineage>
</organism>
<evidence type="ECO:0008006" key="3">
    <source>
        <dbReference type="Google" id="ProtNLM"/>
    </source>
</evidence>
<dbReference type="KEGG" id="oar:OA238_c31680"/>
<dbReference type="Gene3D" id="2.170.150.70">
    <property type="match status" value="1"/>
</dbReference>
<dbReference type="AlphaFoldDB" id="M9RTJ3"/>
<accession>M9RTJ3</accession>
<dbReference type="SUPFAM" id="SSF51316">
    <property type="entry name" value="Mss4-like"/>
    <property type="match status" value="1"/>
</dbReference>